<evidence type="ECO:0000313" key="4">
    <source>
        <dbReference type="Proteomes" id="UP000291866"/>
    </source>
</evidence>
<dbReference type="GO" id="GO:0003824">
    <property type="term" value="F:catalytic activity"/>
    <property type="evidence" value="ECO:0007669"/>
    <property type="project" value="InterPro"/>
</dbReference>
<dbReference type="InterPro" id="IPR036928">
    <property type="entry name" value="AS_sf"/>
</dbReference>
<comment type="caution">
    <text evidence="3">The sequence shown here is derived from an EMBL/GenBank/DDBJ whole genome shotgun (WGS) entry which is preliminary data.</text>
</comment>
<protein>
    <submittedName>
        <fullName evidence="3">Amidase</fullName>
    </submittedName>
</protein>
<evidence type="ECO:0000256" key="1">
    <source>
        <dbReference type="ARBA" id="ARBA00009199"/>
    </source>
</evidence>
<dbReference type="RefSeq" id="WP_131603554.1">
    <property type="nucleotide sequence ID" value="NZ_SJLU01000039.1"/>
</dbReference>
<dbReference type="InterPro" id="IPR000120">
    <property type="entry name" value="Amidase"/>
</dbReference>
<evidence type="ECO:0000313" key="3">
    <source>
        <dbReference type="EMBL" id="TBX84885.1"/>
    </source>
</evidence>
<accession>A0A8G2MMM5</accession>
<dbReference type="InterPro" id="IPR023631">
    <property type="entry name" value="Amidase_dom"/>
</dbReference>
<dbReference type="SUPFAM" id="SSF75304">
    <property type="entry name" value="Amidase signature (AS) enzymes"/>
    <property type="match status" value="1"/>
</dbReference>
<dbReference type="EMBL" id="SJLU01000039">
    <property type="protein sequence ID" value="TBX84885.1"/>
    <property type="molecule type" value="Genomic_DNA"/>
</dbReference>
<dbReference type="PANTHER" id="PTHR11895">
    <property type="entry name" value="TRANSAMIDASE"/>
    <property type="match status" value="1"/>
</dbReference>
<organism evidence="3 4">
    <name type="scientific">Rhizobium leguminosarum bv. viciae</name>
    <dbReference type="NCBI Taxonomy" id="387"/>
    <lineage>
        <taxon>Bacteria</taxon>
        <taxon>Pseudomonadati</taxon>
        <taxon>Pseudomonadota</taxon>
        <taxon>Alphaproteobacteria</taxon>
        <taxon>Hyphomicrobiales</taxon>
        <taxon>Rhizobiaceae</taxon>
        <taxon>Rhizobium/Agrobacterium group</taxon>
        <taxon>Rhizobium</taxon>
    </lineage>
</organism>
<dbReference type="Proteomes" id="UP000291866">
    <property type="component" value="Unassembled WGS sequence"/>
</dbReference>
<dbReference type="AlphaFoldDB" id="A0A8G2MMM5"/>
<evidence type="ECO:0000259" key="2">
    <source>
        <dbReference type="Pfam" id="PF01425"/>
    </source>
</evidence>
<name>A0A8G2MMM5_RHILV</name>
<dbReference type="Pfam" id="PF01425">
    <property type="entry name" value="Amidase"/>
    <property type="match status" value="1"/>
</dbReference>
<reference evidence="3 4" key="1">
    <citation type="submission" date="2019-02" db="EMBL/GenBank/DDBJ databases">
        <title>The competitiveness to form nodules shapes the capacities of Rhizobium leguminosarum sv viciae communities to promote symbiosis with specific hosts.</title>
        <authorList>
            <person name="Boivin S."/>
            <person name="Lepetit M."/>
        </authorList>
    </citation>
    <scope>NUCLEOTIDE SEQUENCE [LARGE SCALE GENOMIC DNA]</scope>
    <source>
        <strain evidence="3 4">SPF4F3</strain>
    </source>
</reference>
<dbReference type="PANTHER" id="PTHR11895:SF151">
    <property type="entry name" value="GLUTAMYL-TRNA(GLN) AMIDOTRANSFERASE SUBUNIT A"/>
    <property type="match status" value="1"/>
</dbReference>
<gene>
    <name evidence="3" type="ORF">E0H31_36160</name>
</gene>
<dbReference type="Gene3D" id="3.90.1300.10">
    <property type="entry name" value="Amidase signature (AS) domain"/>
    <property type="match status" value="1"/>
</dbReference>
<sequence length="481" mass="50608">MHKEVTSDQTRTADGLAALGVAQAARAMNDGVFAAESYAKALLEHARELSDLKAFITIDEQAVLTASREADKTRSAGVSGPLLGVPLGVKDSYLTAGLRTTLGVSNLKDFVPTQDAEVVGAIREAGAIVFGKNNLVEMSFGLTGDNNPYGQVKNPRAPNRVSGGSSSGSAAAVAAGIVPAAFGGDTIGSIRVPASLCGVVGFKPTTGRWPRGGVAPISHVLDTTGVFARTVEDCELIDQVVTKDPAPMATELGDLKGVKFAYAPKQYLDLVDPEVEGRFNNVIHRLRDAGAEIVEIDFGEEFSALADTTTWSIFFRETMGAISAFLKENAIPTSFDEIYRDLKPGLKEAWQHHVLPSGSKWLSDDGYNAVLANDRPKLQRLFSDAFATSGAEALLLPTTPCTAPEIGKENQFLIAGQDVTFAALAKNTVPASGAGLPGISLPMGNASNGLPIGLEIDAPFGEDRRLLSLARRVEALGISSL</sequence>
<feature type="domain" description="Amidase" evidence="2">
    <location>
        <begin position="50"/>
        <end position="467"/>
    </location>
</feature>
<comment type="similarity">
    <text evidence="1">Belongs to the amidase family.</text>
</comment>
<proteinExistence type="inferred from homology"/>